<gene>
    <name evidence="2" type="ORF">ACFX5E_10110</name>
</gene>
<evidence type="ECO:0000313" key="2">
    <source>
        <dbReference type="EMBL" id="MFE3868424.1"/>
    </source>
</evidence>
<dbReference type="EMBL" id="JBHZPZ010000010">
    <property type="protein sequence ID" value="MFE3868424.1"/>
    <property type="molecule type" value="Genomic_DNA"/>
</dbReference>
<reference evidence="2 3" key="1">
    <citation type="submission" date="2024-06" db="EMBL/GenBank/DDBJ databases">
        <title>Flavobacterium spp. isolated from glacier.</title>
        <authorList>
            <person name="Han D."/>
        </authorList>
    </citation>
    <scope>NUCLEOTIDE SEQUENCE [LARGE SCALE GENOMIC DNA]</scope>
    <source>
        <strain evidence="2 3">LS2P90</strain>
    </source>
</reference>
<name>A0ABW6HYE9_9FLAO</name>
<evidence type="ECO:0000313" key="3">
    <source>
        <dbReference type="Proteomes" id="UP001600109"/>
    </source>
</evidence>
<feature type="chain" id="PRO_5045498492" evidence="1">
    <location>
        <begin position="26"/>
        <end position="1075"/>
    </location>
</feature>
<feature type="non-terminal residue" evidence="2">
    <location>
        <position position="1075"/>
    </location>
</feature>
<evidence type="ECO:0000256" key="1">
    <source>
        <dbReference type="SAM" id="SignalP"/>
    </source>
</evidence>
<keyword evidence="1" id="KW-0732">Signal</keyword>
<organism evidence="2 3">
    <name type="scientific">Flavobacterium xylosi</name>
    <dbReference type="NCBI Taxonomy" id="3230415"/>
    <lineage>
        <taxon>Bacteria</taxon>
        <taxon>Pseudomonadati</taxon>
        <taxon>Bacteroidota</taxon>
        <taxon>Flavobacteriia</taxon>
        <taxon>Flavobacteriales</taxon>
        <taxon>Flavobacteriaceae</taxon>
        <taxon>Flavobacterium</taxon>
    </lineage>
</organism>
<accession>A0ABW6HYE9</accession>
<sequence length="1075" mass="114712">MFKKSVFLKAGFIFVLLLLNEASYSQTFKTFSVRKKIDIRGKMIVAGNNILGKDNLPFNDNTKANQNISMKYIDIDGDGSTFSSSSADLLIPKQKDGTLTTCYRVSYAALYWGAMLQSGSRTNINKVKLKLPGASTYSVINGEVIYDAVAAPIIPDSNKPYACYADVTSLLAGLPNLSGTYTVADIISSEGSNGTTGLSAGWTLFVVYEDPSLHMKSFNVFDGFSHIYASHFEKIPVTGFVTPPTGPVDLQFAYAALDGDKPQGATKLEFGTKQVVTPLRPANNFFISTIENTNGVSTPRNPSGTNTLGYDTGVLEVNGANPEYIDHNQTSTDFTLQVAKGQADPVFVFFGAYAVDIIAPKIDLTKIVKNSSGTNVGGGNVSLGQFLTYEISYQSVGNDNVKNFTIKDILPINVIFNPQTDIDYTNAGGATLKSYDPATRTLIFNIPNTSVEVNDGIYTIRLNVRVVPDCNSLVTACSNEIKNQAFATYQGVINTTVVQEEGSFAATACKLGSPSSTNFLVNIDNCKFTQNVILCGTSAILKASDGYTGYSWSKSPTGSPVIGTGQTLTVTQTGVYYVHNTAPATCKSIVEEITVSYFGATNTNPVIPFADALPICPNDGKVLPNIFLCGANATRSITTGISDAASIVWQKLNESSCAAMTVDNCANVNAGCTWNQVGTGPNYTANTSGQFRIIINYVGGCFSIFYFNVYQNLLNPTATSRDIICNTPGEITVGGVPSGYEYSLNAAGPYQVSNVFSITTPNIYTVYIKQIGVNTNPCVFSVPDILIRQRNFTVTTIVTQPFCNGDKGAIKLIANDVRPQYYFSIYQGATLINSVGPIIANEYEFLGLNPGTYTAKVSTDDGCKYSEDIQIINPPVLTATSALTKALTCTDGEITVYPVGGTPPYTYYVNSTTDFQNTPQITVTNPLPPGGVYTIDVFDSKNCKAPTTITVSATLPPVYTIAKTNVLCATANNTGTITVNVSNANGNALRYSIYNGVTFFNSNVFNALAAGNYNVVVEYTVGTSVCFSTPQLINIGIPAAITGTAVILVPYTCTTPGSIQAQGVGGGTPGYTYSI</sequence>
<feature type="signal peptide" evidence="1">
    <location>
        <begin position="1"/>
        <end position="25"/>
    </location>
</feature>
<keyword evidence="2" id="KW-0456">Lyase</keyword>
<keyword evidence="3" id="KW-1185">Reference proteome</keyword>
<dbReference type="NCBIfam" id="TIGR01451">
    <property type="entry name" value="B_ant_repeat"/>
    <property type="match status" value="1"/>
</dbReference>
<proteinExistence type="predicted"/>
<protein>
    <submittedName>
        <fullName evidence="2">Chromophore lyase</fullName>
    </submittedName>
</protein>
<dbReference type="GO" id="GO:0016829">
    <property type="term" value="F:lyase activity"/>
    <property type="evidence" value="ECO:0007669"/>
    <property type="project" value="UniProtKB-KW"/>
</dbReference>
<comment type="caution">
    <text evidence="2">The sequence shown here is derived from an EMBL/GenBank/DDBJ whole genome shotgun (WGS) entry which is preliminary data.</text>
</comment>
<dbReference type="InterPro" id="IPR047589">
    <property type="entry name" value="DUF11_rpt"/>
</dbReference>
<dbReference type="Proteomes" id="UP001600109">
    <property type="component" value="Unassembled WGS sequence"/>
</dbReference>